<feature type="domain" description="JmjC" evidence="1">
    <location>
        <begin position="1"/>
        <end position="119"/>
    </location>
</feature>
<dbReference type="Gene3D" id="2.60.120.650">
    <property type="entry name" value="Cupin"/>
    <property type="match status" value="1"/>
</dbReference>
<dbReference type="Proteomes" id="UP000053424">
    <property type="component" value="Unassembled WGS sequence"/>
</dbReference>
<dbReference type="OrthoDB" id="3270451at2759"/>
<proteinExistence type="predicted"/>
<name>A0A0C3C9E0_HEBCY</name>
<evidence type="ECO:0000313" key="3">
    <source>
        <dbReference type="Proteomes" id="UP000053424"/>
    </source>
</evidence>
<feature type="non-terminal residue" evidence="2">
    <location>
        <position position="204"/>
    </location>
</feature>
<reference evidence="3" key="2">
    <citation type="submission" date="2015-01" db="EMBL/GenBank/DDBJ databases">
        <title>Evolutionary Origins and Diversification of the Mycorrhizal Mutualists.</title>
        <authorList>
            <consortium name="DOE Joint Genome Institute"/>
            <consortium name="Mycorrhizal Genomics Consortium"/>
            <person name="Kohler A."/>
            <person name="Kuo A."/>
            <person name="Nagy L.G."/>
            <person name="Floudas D."/>
            <person name="Copeland A."/>
            <person name="Barry K.W."/>
            <person name="Cichocki N."/>
            <person name="Veneault-Fourrey C."/>
            <person name="LaButti K."/>
            <person name="Lindquist E.A."/>
            <person name="Lipzen A."/>
            <person name="Lundell T."/>
            <person name="Morin E."/>
            <person name="Murat C."/>
            <person name="Riley R."/>
            <person name="Ohm R."/>
            <person name="Sun H."/>
            <person name="Tunlid A."/>
            <person name="Henrissat B."/>
            <person name="Grigoriev I.V."/>
            <person name="Hibbett D.S."/>
            <person name="Martin F."/>
        </authorList>
    </citation>
    <scope>NUCLEOTIDE SEQUENCE [LARGE SCALE GENOMIC DNA]</scope>
    <source>
        <strain evidence="3">h7</strain>
    </source>
</reference>
<sequence>PTGHFRWALAATAGARTWWHIDSNGLLTQITIMCGDKIWIVIRDELGHFIKTCAYEDFLIDEPGTFWIEAVLLRPGTRMLMRPNTNHMVITPSHTICHGGHFLSTGSMIDTLRASMHSFIDHLHITNTNHPPTGMLLRRIALFYHAAFIGEETDSMEGSLYSNIFMLDHERQHLPDVATVEGLIDLLSLCFLVIFGNVLDFRTY</sequence>
<dbReference type="PROSITE" id="PS51184">
    <property type="entry name" value="JMJC"/>
    <property type="match status" value="1"/>
</dbReference>
<dbReference type="STRING" id="686832.A0A0C3C9E0"/>
<evidence type="ECO:0000259" key="1">
    <source>
        <dbReference type="PROSITE" id="PS51184"/>
    </source>
</evidence>
<dbReference type="HOGENOM" id="CLU_1346027_0_0_1"/>
<accession>A0A0C3C9E0</accession>
<reference evidence="2 3" key="1">
    <citation type="submission" date="2014-04" db="EMBL/GenBank/DDBJ databases">
        <authorList>
            <consortium name="DOE Joint Genome Institute"/>
            <person name="Kuo A."/>
            <person name="Gay G."/>
            <person name="Dore J."/>
            <person name="Kohler A."/>
            <person name="Nagy L.G."/>
            <person name="Floudas D."/>
            <person name="Copeland A."/>
            <person name="Barry K.W."/>
            <person name="Cichocki N."/>
            <person name="Veneault-Fourrey C."/>
            <person name="LaButti K."/>
            <person name="Lindquist E.A."/>
            <person name="Lipzen A."/>
            <person name="Lundell T."/>
            <person name="Morin E."/>
            <person name="Murat C."/>
            <person name="Sun H."/>
            <person name="Tunlid A."/>
            <person name="Henrissat B."/>
            <person name="Grigoriev I.V."/>
            <person name="Hibbett D.S."/>
            <person name="Martin F."/>
            <person name="Nordberg H.P."/>
            <person name="Cantor M.N."/>
            <person name="Hua S.X."/>
        </authorList>
    </citation>
    <scope>NUCLEOTIDE SEQUENCE [LARGE SCALE GENOMIC DNA]</scope>
    <source>
        <strain evidence="3">h7</strain>
    </source>
</reference>
<dbReference type="InterPro" id="IPR003347">
    <property type="entry name" value="JmjC_dom"/>
</dbReference>
<dbReference type="AlphaFoldDB" id="A0A0C3C9E0"/>
<dbReference type="SUPFAM" id="SSF51197">
    <property type="entry name" value="Clavaminate synthase-like"/>
    <property type="match status" value="1"/>
</dbReference>
<keyword evidence="3" id="KW-1185">Reference proteome</keyword>
<protein>
    <recommendedName>
        <fullName evidence="1">JmjC domain-containing protein</fullName>
    </recommendedName>
</protein>
<gene>
    <name evidence="2" type="ORF">M413DRAFT_39547</name>
</gene>
<organism evidence="2 3">
    <name type="scientific">Hebeloma cylindrosporum</name>
    <dbReference type="NCBI Taxonomy" id="76867"/>
    <lineage>
        <taxon>Eukaryota</taxon>
        <taxon>Fungi</taxon>
        <taxon>Dikarya</taxon>
        <taxon>Basidiomycota</taxon>
        <taxon>Agaricomycotina</taxon>
        <taxon>Agaricomycetes</taxon>
        <taxon>Agaricomycetidae</taxon>
        <taxon>Agaricales</taxon>
        <taxon>Agaricineae</taxon>
        <taxon>Hymenogastraceae</taxon>
        <taxon>Hebeloma</taxon>
    </lineage>
</organism>
<evidence type="ECO:0000313" key="2">
    <source>
        <dbReference type="EMBL" id="KIM40834.1"/>
    </source>
</evidence>
<feature type="non-terminal residue" evidence="2">
    <location>
        <position position="1"/>
    </location>
</feature>
<dbReference type="EMBL" id="KN831781">
    <property type="protein sequence ID" value="KIM40834.1"/>
    <property type="molecule type" value="Genomic_DNA"/>
</dbReference>